<keyword evidence="5" id="KW-0560">Oxidoreductase</keyword>
<dbReference type="Gene3D" id="2.20.25.90">
    <property type="entry name" value="ADC-like domains"/>
    <property type="match status" value="1"/>
</dbReference>
<dbReference type="EC" id="4.2.1.112" evidence="10"/>
<protein>
    <submittedName>
        <fullName evidence="10">Acetylene hydratase</fullName>
        <ecNumber evidence="10">4.2.1.112</ecNumber>
    </submittedName>
</protein>
<evidence type="ECO:0000256" key="8">
    <source>
        <dbReference type="SAM" id="MobiDB-lite"/>
    </source>
</evidence>
<evidence type="ECO:0000256" key="1">
    <source>
        <dbReference type="ARBA" id="ARBA00001942"/>
    </source>
</evidence>
<keyword evidence="6" id="KW-0408">Iron</keyword>
<gene>
    <name evidence="10" type="ORF">SDC9_10237</name>
</gene>
<dbReference type="InterPro" id="IPR006655">
    <property type="entry name" value="Mopterin_OxRdtase_prok_CS"/>
</dbReference>
<dbReference type="InterPro" id="IPR050612">
    <property type="entry name" value="Prok_Mopterin_Oxidored"/>
</dbReference>
<dbReference type="PANTHER" id="PTHR43742:SF6">
    <property type="entry name" value="OXIDOREDUCTASE YYAE-RELATED"/>
    <property type="match status" value="1"/>
</dbReference>
<feature type="compositionally biased region" description="Gly residues" evidence="8">
    <location>
        <begin position="24"/>
        <end position="34"/>
    </location>
</feature>
<keyword evidence="7" id="KW-0411">Iron-sulfur</keyword>
<sequence>MDAGKEKRAAFAALVIRGLAARGAAGGRAKGPGAIGEELLASSPPGLAPSAAGNEEPDKAEVRRSAPRPDGQALLAAARAWAGSEGMEIIPSCCFSCNTACELLVFRRKSDGRVMKIEGDPSSPVTKGVLCPKGLAAVDLLYNPERLKKPLRRIGPKDRNSMEPVQWEEVSWNDALDEVADKILGFREREGARSVAFLEGTRRGWSRVYSRLANAFGTPNHGAAGWAQCLWPRLVDCKVTFGAQYSEACDFPNTRCVLVWGSNPASTWPILGADIMDAVERGSKLIVVDPRLSETAAKADLWLRLRPGTDTDLALGMLNVILKGNLYDRDFVSNWTSGFDALAEDISWRSPEVTQRLTGVPAGLVLAAARLFASTSPACISRCVSVDQTADSIQTCRALSILAAVTGNIDVPGGNVAVSLRGERSQNTHEFILADQIGPESLKDRAGYHTYPLLCGALSPVPSNHMPGFWEQVASGQPYRIKAALIFGSNAAVSYTNSRRVRDGIGQLEFLAVCDQFMTETARMADIVLPASSWLERDNVVSSFQTANEYTVFQQPCASIGESRSDVAIIGDLAERLGLGKLFWKNPRDLYDYLLSPTGLSFGQALEKRRLYAPLVFGTSRKTGFKTPSGKVELYSSLLEAEGVDPIPRGTAKEEAMGRASGDGEVARVVGGPSFEPYPFVFSTGARSIFFRHTENRRNPWLIAREPRPLVYINDETAAGLGISEGEPVEVFTFTGSALMYAKLEPEVAPDFVQAVPGWEGRGNINYALGWENFAEGIGTVPMRGLRCGIRKVSDGR</sequence>
<dbReference type="GO" id="GO:0051536">
    <property type="term" value="F:iron-sulfur cluster binding"/>
    <property type="evidence" value="ECO:0007669"/>
    <property type="project" value="UniProtKB-KW"/>
</dbReference>
<evidence type="ECO:0000313" key="10">
    <source>
        <dbReference type="EMBL" id="MPL64582.1"/>
    </source>
</evidence>
<evidence type="ECO:0000259" key="9">
    <source>
        <dbReference type="PROSITE" id="PS51669"/>
    </source>
</evidence>
<comment type="cofactor">
    <cofactor evidence="1">
        <name>Mo-bis(molybdopterin guanine dinucleotide)</name>
        <dbReference type="ChEBI" id="CHEBI:60539"/>
    </cofactor>
</comment>
<dbReference type="PROSITE" id="PS51669">
    <property type="entry name" value="4FE4S_MOW_BIS_MGD"/>
    <property type="match status" value="1"/>
</dbReference>
<evidence type="ECO:0000256" key="2">
    <source>
        <dbReference type="ARBA" id="ARBA00010312"/>
    </source>
</evidence>
<reference evidence="10" key="1">
    <citation type="submission" date="2019-08" db="EMBL/GenBank/DDBJ databases">
        <authorList>
            <person name="Kucharzyk K."/>
            <person name="Murdoch R.W."/>
            <person name="Higgins S."/>
            <person name="Loffler F."/>
        </authorList>
    </citation>
    <scope>NUCLEOTIDE SEQUENCE</scope>
</reference>
<dbReference type="AlphaFoldDB" id="A0A644TEB8"/>
<feature type="compositionally biased region" description="Low complexity" evidence="8">
    <location>
        <begin position="35"/>
        <end position="53"/>
    </location>
</feature>
<dbReference type="Gene3D" id="3.40.228.10">
    <property type="entry name" value="Dimethylsulfoxide Reductase, domain 2"/>
    <property type="match status" value="1"/>
</dbReference>
<proteinExistence type="inferred from homology"/>
<feature type="domain" description="4Fe-4S Mo/W bis-MGD-type" evidence="9">
    <location>
        <begin position="87"/>
        <end position="145"/>
    </location>
</feature>
<comment type="caution">
    <text evidence="10">The sequence shown here is derived from an EMBL/GenBank/DDBJ whole genome shotgun (WGS) entry which is preliminary data.</text>
</comment>
<evidence type="ECO:0000256" key="3">
    <source>
        <dbReference type="ARBA" id="ARBA00022505"/>
    </source>
</evidence>
<comment type="similarity">
    <text evidence="2">Belongs to the prokaryotic molybdopterin-containing oxidoreductase family.</text>
</comment>
<accession>A0A644TEB8</accession>
<dbReference type="InterPro" id="IPR009010">
    <property type="entry name" value="Asp_de-COase-like_dom_sf"/>
</dbReference>
<dbReference type="InterPro" id="IPR006656">
    <property type="entry name" value="Mopterin_OxRdtase"/>
</dbReference>
<name>A0A644TEB8_9ZZZZ</name>
<dbReference type="Gene3D" id="2.40.40.20">
    <property type="match status" value="1"/>
</dbReference>
<dbReference type="Pfam" id="PF00384">
    <property type="entry name" value="Molybdopterin"/>
    <property type="match status" value="1"/>
</dbReference>
<dbReference type="GO" id="GO:0016491">
    <property type="term" value="F:oxidoreductase activity"/>
    <property type="evidence" value="ECO:0007669"/>
    <property type="project" value="UniProtKB-KW"/>
</dbReference>
<dbReference type="EMBL" id="VSSQ01000025">
    <property type="protein sequence ID" value="MPL64582.1"/>
    <property type="molecule type" value="Genomic_DNA"/>
</dbReference>
<dbReference type="Pfam" id="PF01568">
    <property type="entry name" value="Molydop_binding"/>
    <property type="match status" value="1"/>
</dbReference>
<dbReference type="Pfam" id="PF04879">
    <property type="entry name" value="Molybdop_Fe4S4"/>
    <property type="match status" value="1"/>
</dbReference>
<evidence type="ECO:0000256" key="4">
    <source>
        <dbReference type="ARBA" id="ARBA00022723"/>
    </source>
</evidence>
<dbReference type="InterPro" id="IPR006657">
    <property type="entry name" value="MoPterin_dinucl-bd_dom"/>
</dbReference>
<dbReference type="PANTHER" id="PTHR43742">
    <property type="entry name" value="TRIMETHYLAMINE-N-OXIDE REDUCTASE"/>
    <property type="match status" value="1"/>
</dbReference>
<keyword evidence="3" id="KW-0500">Molybdenum</keyword>
<dbReference type="SMART" id="SM00926">
    <property type="entry name" value="Molybdop_Fe4S4"/>
    <property type="match status" value="1"/>
</dbReference>
<feature type="region of interest" description="Disordered" evidence="8">
    <location>
        <begin position="23"/>
        <end position="69"/>
    </location>
</feature>
<dbReference type="GO" id="GO:0043546">
    <property type="term" value="F:molybdopterin cofactor binding"/>
    <property type="evidence" value="ECO:0007669"/>
    <property type="project" value="InterPro"/>
</dbReference>
<keyword evidence="4" id="KW-0479">Metal-binding</keyword>
<keyword evidence="10" id="KW-0456">Lyase</keyword>
<dbReference type="SUPFAM" id="SSF50692">
    <property type="entry name" value="ADC-like"/>
    <property type="match status" value="1"/>
</dbReference>
<evidence type="ECO:0000256" key="6">
    <source>
        <dbReference type="ARBA" id="ARBA00023004"/>
    </source>
</evidence>
<organism evidence="10">
    <name type="scientific">bioreactor metagenome</name>
    <dbReference type="NCBI Taxonomy" id="1076179"/>
    <lineage>
        <taxon>unclassified sequences</taxon>
        <taxon>metagenomes</taxon>
        <taxon>ecological metagenomes</taxon>
    </lineage>
</organism>
<evidence type="ECO:0000256" key="7">
    <source>
        <dbReference type="ARBA" id="ARBA00023014"/>
    </source>
</evidence>
<dbReference type="GO" id="GO:0046872">
    <property type="term" value="F:metal ion binding"/>
    <property type="evidence" value="ECO:0007669"/>
    <property type="project" value="UniProtKB-KW"/>
</dbReference>
<dbReference type="InterPro" id="IPR006963">
    <property type="entry name" value="Mopterin_OxRdtase_4Fe-4S_dom"/>
</dbReference>
<dbReference type="PROSITE" id="PS00490">
    <property type="entry name" value="MOLYBDOPTERIN_PROK_2"/>
    <property type="match status" value="1"/>
</dbReference>
<dbReference type="SUPFAM" id="SSF53706">
    <property type="entry name" value="Formate dehydrogenase/DMSO reductase, domains 1-3"/>
    <property type="match status" value="1"/>
</dbReference>
<dbReference type="GO" id="GO:0018818">
    <property type="term" value="F:acetylene hydratase activity"/>
    <property type="evidence" value="ECO:0007669"/>
    <property type="project" value="UniProtKB-EC"/>
</dbReference>
<dbReference type="Gene3D" id="3.40.50.740">
    <property type="match status" value="1"/>
</dbReference>
<evidence type="ECO:0000256" key="5">
    <source>
        <dbReference type="ARBA" id="ARBA00023002"/>
    </source>
</evidence>